<evidence type="ECO:0000256" key="3">
    <source>
        <dbReference type="ARBA" id="ARBA00005300"/>
    </source>
</evidence>
<comment type="cofactor">
    <cofactor evidence="11">
        <name>Mg(2+)</name>
        <dbReference type="ChEBI" id="CHEBI:18420"/>
    </cofactor>
    <text evidence="11">Binds 1 Mg(2+) ion per subunit. May bind a second metal ion at a regulatory site, or after substrate binding.</text>
</comment>
<dbReference type="GO" id="GO:0000287">
    <property type="term" value="F:magnesium ion binding"/>
    <property type="evidence" value="ECO:0007669"/>
    <property type="project" value="UniProtKB-UniRule"/>
</dbReference>
<keyword evidence="10 11" id="KW-0460">Magnesium</keyword>
<dbReference type="InterPro" id="IPR012337">
    <property type="entry name" value="RNaseH-like_sf"/>
</dbReference>
<dbReference type="GO" id="GO:0043137">
    <property type="term" value="P:DNA replication, removal of RNA primer"/>
    <property type="evidence" value="ECO:0007669"/>
    <property type="project" value="TreeGrafter"/>
</dbReference>
<dbReference type="PANTHER" id="PTHR10642">
    <property type="entry name" value="RIBONUCLEASE H1"/>
    <property type="match status" value="1"/>
</dbReference>
<dbReference type="HAMAP" id="MF_00042">
    <property type="entry name" value="RNase_H"/>
    <property type="match status" value="1"/>
</dbReference>
<dbReference type="Gene3D" id="3.30.420.10">
    <property type="entry name" value="Ribonuclease H-like superfamily/Ribonuclease H"/>
    <property type="match status" value="1"/>
</dbReference>
<dbReference type="GO" id="GO:0004523">
    <property type="term" value="F:RNA-DNA hybrid ribonuclease activity"/>
    <property type="evidence" value="ECO:0007669"/>
    <property type="project" value="UniProtKB-UniRule"/>
</dbReference>
<dbReference type="PANTHER" id="PTHR10642:SF26">
    <property type="entry name" value="RIBONUCLEASE H1"/>
    <property type="match status" value="1"/>
</dbReference>
<feature type="binding site" evidence="11">
    <location>
        <position position="9"/>
    </location>
    <ligand>
        <name>Mg(2+)</name>
        <dbReference type="ChEBI" id="CHEBI:18420"/>
        <label>2</label>
    </ligand>
</feature>
<dbReference type="GO" id="GO:0005737">
    <property type="term" value="C:cytoplasm"/>
    <property type="evidence" value="ECO:0007669"/>
    <property type="project" value="UniProtKB-SubCell"/>
</dbReference>
<dbReference type="EMBL" id="BMOF01000001">
    <property type="protein sequence ID" value="GGJ90425.1"/>
    <property type="molecule type" value="Genomic_DNA"/>
</dbReference>
<evidence type="ECO:0000256" key="10">
    <source>
        <dbReference type="ARBA" id="ARBA00022842"/>
    </source>
</evidence>
<keyword evidence="6 11" id="KW-0540">Nuclease</keyword>
<gene>
    <name evidence="11 13" type="primary">rnhA</name>
    <name evidence="13" type="ORF">GCM10007043_00090</name>
</gene>
<sequence length="145" mass="16431">MKEVTIYTDGACSGNPGPGGWAAILLYKGQRKELWGSSAHTTNQRMELTAAVEALRALKEPCRVTLYSDSAYLVNCFRQRWFERWQQNGWKNSKGEPVENRDLWEALLALTRQHDVTFVKVKGHADDPLNNRCDALAVAAIPRKR</sequence>
<dbReference type="Proteomes" id="UP000637720">
    <property type="component" value="Unassembled WGS sequence"/>
</dbReference>
<accession>A0A8J3F7P8</accession>
<feature type="domain" description="RNase H type-1" evidence="12">
    <location>
        <begin position="1"/>
        <end position="142"/>
    </location>
</feature>
<dbReference type="RefSeq" id="WP_054672342.1">
    <property type="nucleotide sequence ID" value="NZ_BMOF01000001.1"/>
</dbReference>
<name>A0A8J3F7P8_9BACI</name>
<dbReference type="PROSITE" id="PS50879">
    <property type="entry name" value="RNASE_H_1"/>
    <property type="match status" value="1"/>
</dbReference>
<reference evidence="13" key="1">
    <citation type="journal article" date="2014" name="Int. J. Syst. Evol. Microbiol.">
        <title>Complete genome sequence of Corynebacterium casei LMG S-19264T (=DSM 44701T), isolated from a smear-ripened cheese.</title>
        <authorList>
            <consortium name="US DOE Joint Genome Institute (JGI-PGF)"/>
            <person name="Walter F."/>
            <person name="Albersmeier A."/>
            <person name="Kalinowski J."/>
            <person name="Ruckert C."/>
        </authorList>
    </citation>
    <scope>NUCLEOTIDE SEQUENCE</scope>
    <source>
        <strain evidence="13">JCM 14719</strain>
    </source>
</reference>
<dbReference type="GO" id="GO:0003676">
    <property type="term" value="F:nucleic acid binding"/>
    <property type="evidence" value="ECO:0007669"/>
    <property type="project" value="InterPro"/>
</dbReference>
<evidence type="ECO:0000256" key="8">
    <source>
        <dbReference type="ARBA" id="ARBA00022759"/>
    </source>
</evidence>
<comment type="function">
    <text evidence="2 11">Endonuclease that specifically degrades the RNA of RNA-DNA hybrids.</text>
</comment>
<evidence type="ECO:0000256" key="9">
    <source>
        <dbReference type="ARBA" id="ARBA00022801"/>
    </source>
</evidence>
<dbReference type="SUPFAM" id="SSF53098">
    <property type="entry name" value="Ribonuclease H-like"/>
    <property type="match status" value="1"/>
</dbReference>
<dbReference type="AlphaFoldDB" id="A0A8J3F7P8"/>
<comment type="caution">
    <text evidence="13">The sequence shown here is derived from an EMBL/GenBank/DDBJ whole genome shotgun (WGS) entry which is preliminary data.</text>
</comment>
<keyword evidence="7 11" id="KW-0479">Metal-binding</keyword>
<keyword evidence="9 11" id="KW-0378">Hydrolase</keyword>
<dbReference type="InterPro" id="IPR036397">
    <property type="entry name" value="RNaseH_sf"/>
</dbReference>
<evidence type="ECO:0000256" key="11">
    <source>
        <dbReference type="HAMAP-Rule" id="MF_00042"/>
    </source>
</evidence>
<dbReference type="InterPro" id="IPR022892">
    <property type="entry name" value="RNaseHI"/>
</dbReference>
<keyword evidence="11" id="KW-0963">Cytoplasm</keyword>
<feature type="binding site" evidence="11">
    <location>
        <position position="69"/>
    </location>
    <ligand>
        <name>Mg(2+)</name>
        <dbReference type="ChEBI" id="CHEBI:18420"/>
        <label>1</label>
    </ligand>
</feature>
<dbReference type="InterPro" id="IPR050092">
    <property type="entry name" value="RNase_H"/>
</dbReference>
<evidence type="ECO:0000256" key="6">
    <source>
        <dbReference type="ARBA" id="ARBA00022722"/>
    </source>
</evidence>
<evidence type="ECO:0000259" key="12">
    <source>
        <dbReference type="PROSITE" id="PS50879"/>
    </source>
</evidence>
<evidence type="ECO:0000313" key="13">
    <source>
        <dbReference type="EMBL" id="GGJ90425.1"/>
    </source>
</evidence>
<comment type="similarity">
    <text evidence="3 11">Belongs to the RNase H family.</text>
</comment>
<dbReference type="NCBIfam" id="NF001236">
    <property type="entry name" value="PRK00203.1"/>
    <property type="match status" value="1"/>
</dbReference>
<evidence type="ECO:0000256" key="2">
    <source>
        <dbReference type="ARBA" id="ARBA00004065"/>
    </source>
</evidence>
<feature type="binding site" evidence="11">
    <location>
        <position position="134"/>
    </location>
    <ligand>
        <name>Mg(2+)</name>
        <dbReference type="ChEBI" id="CHEBI:18420"/>
        <label>2</label>
    </ligand>
</feature>
<dbReference type="EC" id="3.1.26.4" evidence="5 11"/>
<feature type="binding site" evidence="11">
    <location>
        <position position="9"/>
    </location>
    <ligand>
        <name>Mg(2+)</name>
        <dbReference type="ChEBI" id="CHEBI:18420"/>
        <label>1</label>
    </ligand>
</feature>
<comment type="catalytic activity">
    <reaction evidence="1 11">
        <text>Endonucleolytic cleavage to 5'-phosphomonoester.</text>
        <dbReference type="EC" id="3.1.26.4"/>
    </reaction>
</comment>
<comment type="subunit">
    <text evidence="4 11">Monomer.</text>
</comment>
<evidence type="ECO:0000256" key="5">
    <source>
        <dbReference type="ARBA" id="ARBA00012180"/>
    </source>
</evidence>
<dbReference type="Pfam" id="PF00075">
    <property type="entry name" value="RNase_H"/>
    <property type="match status" value="1"/>
</dbReference>
<comment type="subcellular location">
    <subcellularLocation>
        <location evidence="11">Cytoplasm</location>
    </subcellularLocation>
</comment>
<proteinExistence type="inferred from homology"/>
<feature type="binding site" evidence="11">
    <location>
        <position position="47"/>
    </location>
    <ligand>
        <name>Mg(2+)</name>
        <dbReference type="ChEBI" id="CHEBI:18420"/>
        <label>1</label>
    </ligand>
</feature>
<evidence type="ECO:0000256" key="1">
    <source>
        <dbReference type="ARBA" id="ARBA00000077"/>
    </source>
</evidence>
<dbReference type="FunFam" id="3.30.420.10:FF:000089">
    <property type="entry name" value="Ribonuclease H"/>
    <property type="match status" value="1"/>
</dbReference>
<reference evidence="13" key="2">
    <citation type="submission" date="2020-09" db="EMBL/GenBank/DDBJ databases">
        <authorList>
            <person name="Sun Q."/>
            <person name="Ohkuma M."/>
        </authorList>
    </citation>
    <scope>NUCLEOTIDE SEQUENCE</scope>
    <source>
        <strain evidence="13">JCM 14719</strain>
    </source>
</reference>
<organism evidence="13 14">
    <name type="scientific">Calditerricola satsumensis</name>
    <dbReference type="NCBI Taxonomy" id="373054"/>
    <lineage>
        <taxon>Bacteria</taxon>
        <taxon>Bacillati</taxon>
        <taxon>Bacillota</taxon>
        <taxon>Bacilli</taxon>
        <taxon>Bacillales</taxon>
        <taxon>Bacillaceae</taxon>
        <taxon>Calditerricola</taxon>
    </lineage>
</organism>
<keyword evidence="14" id="KW-1185">Reference proteome</keyword>
<evidence type="ECO:0000256" key="4">
    <source>
        <dbReference type="ARBA" id="ARBA00011245"/>
    </source>
</evidence>
<evidence type="ECO:0000256" key="7">
    <source>
        <dbReference type="ARBA" id="ARBA00022723"/>
    </source>
</evidence>
<dbReference type="CDD" id="cd09278">
    <property type="entry name" value="RNase_HI_prokaryote_like"/>
    <property type="match status" value="1"/>
</dbReference>
<evidence type="ECO:0000313" key="14">
    <source>
        <dbReference type="Proteomes" id="UP000637720"/>
    </source>
</evidence>
<dbReference type="InterPro" id="IPR002156">
    <property type="entry name" value="RNaseH_domain"/>
</dbReference>
<keyword evidence="8 11" id="KW-0255">Endonuclease</keyword>
<protein>
    <recommendedName>
        <fullName evidence="5 11">Ribonuclease H</fullName>
        <shortName evidence="11">RNase H</shortName>
        <ecNumber evidence="5 11">3.1.26.4</ecNumber>
    </recommendedName>
</protein>